<dbReference type="AlphaFoldDB" id="A0A383CP33"/>
<sequence>MVVATVLIGGDFEGTLSELEARLRGDTIFGRQIDKLLSFNNALQTYLRRLKKARPDRIFHRKSDGRAFWMVKQ</sequence>
<proteinExistence type="predicted"/>
<reference evidence="1" key="1">
    <citation type="submission" date="2018-05" db="EMBL/GenBank/DDBJ databases">
        <authorList>
            <person name="Lanie J.A."/>
            <person name="Ng W.-L."/>
            <person name="Kazmierczak K.M."/>
            <person name="Andrzejewski T.M."/>
            <person name="Davidsen T.M."/>
            <person name="Wayne K.J."/>
            <person name="Tettelin H."/>
            <person name="Glass J.I."/>
            <person name="Rusch D."/>
            <person name="Podicherti R."/>
            <person name="Tsui H.-C.T."/>
            <person name="Winkler M.E."/>
        </authorList>
    </citation>
    <scope>NUCLEOTIDE SEQUENCE</scope>
</reference>
<accession>A0A383CP33</accession>
<dbReference type="EMBL" id="UINC01210597">
    <property type="protein sequence ID" value="SVE34126.1"/>
    <property type="molecule type" value="Genomic_DNA"/>
</dbReference>
<organism evidence="1">
    <name type="scientific">marine metagenome</name>
    <dbReference type="NCBI Taxonomy" id="408172"/>
    <lineage>
        <taxon>unclassified sequences</taxon>
        <taxon>metagenomes</taxon>
        <taxon>ecological metagenomes</taxon>
    </lineage>
</organism>
<gene>
    <name evidence="1" type="ORF">METZ01_LOCUS486980</name>
</gene>
<protein>
    <submittedName>
        <fullName evidence="1">Uncharacterized protein</fullName>
    </submittedName>
</protein>
<evidence type="ECO:0000313" key="1">
    <source>
        <dbReference type="EMBL" id="SVE34126.1"/>
    </source>
</evidence>
<name>A0A383CP33_9ZZZZ</name>